<dbReference type="EMBL" id="CP013011">
    <property type="protein sequence ID" value="ALL00818.1"/>
    <property type="molecule type" value="Genomic_DNA"/>
</dbReference>
<feature type="domain" description="Tryptophan synthase beta chain-like PALP" evidence="1">
    <location>
        <begin position="109"/>
        <end position="382"/>
    </location>
</feature>
<dbReference type="PANTHER" id="PTHR10314">
    <property type="entry name" value="CYSTATHIONINE BETA-SYNTHASE"/>
    <property type="match status" value="1"/>
</dbReference>
<dbReference type="InterPro" id="IPR001926">
    <property type="entry name" value="TrpB-like_PALP"/>
</dbReference>
<dbReference type="RefSeq" id="WP_055408388.1">
    <property type="nucleotide sequence ID" value="NZ_CP013011.1"/>
</dbReference>
<dbReference type="Pfam" id="PF00291">
    <property type="entry name" value="PALP"/>
    <property type="match status" value="1"/>
</dbReference>
<accession>A0A0P0N3B2</accession>
<proteinExistence type="predicted"/>
<dbReference type="KEGG" id="pdl:Pyrde_0768"/>
<dbReference type="SUPFAM" id="SSF53686">
    <property type="entry name" value="Tryptophan synthase beta subunit-like PLP-dependent enzymes"/>
    <property type="match status" value="1"/>
</dbReference>
<gene>
    <name evidence="2" type="ORF">Pyrde_0768</name>
</gene>
<dbReference type="InterPro" id="IPR036052">
    <property type="entry name" value="TrpB-like_PALP_sf"/>
</dbReference>
<dbReference type="Proteomes" id="UP000058613">
    <property type="component" value="Chromosome"/>
</dbReference>
<dbReference type="AlphaFoldDB" id="A0A0P0N3B2"/>
<dbReference type="Gene3D" id="3.40.50.1100">
    <property type="match status" value="2"/>
</dbReference>
<dbReference type="GeneID" id="26099106"/>
<dbReference type="PATRIC" id="fig|1273541.4.peg.829"/>
<reference evidence="2 3" key="1">
    <citation type="submission" date="2015-10" db="EMBL/GenBank/DDBJ databases">
        <title>Complete genome sequence of hyperthermophilic archaeon Pyrodictium delaneyi Su06.</title>
        <authorList>
            <person name="Jung J.-H."/>
            <person name="Lin J."/>
            <person name="Holden J.F."/>
            <person name="Park C.-S."/>
        </authorList>
    </citation>
    <scope>NUCLEOTIDE SEQUENCE [LARGE SCALE GENOMIC DNA]</scope>
    <source>
        <strain evidence="2 3">Su06</strain>
    </source>
</reference>
<dbReference type="STRING" id="1273541.Pyrde_0768"/>
<evidence type="ECO:0000259" key="1">
    <source>
        <dbReference type="Pfam" id="PF00291"/>
    </source>
</evidence>
<evidence type="ECO:0000313" key="3">
    <source>
        <dbReference type="Proteomes" id="UP000058613"/>
    </source>
</evidence>
<evidence type="ECO:0000313" key="2">
    <source>
        <dbReference type="EMBL" id="ALL00818.1"/>
    </source>
</evidence>
<name>A0A0P0N3B2_9CREN</name>
<dbReference type="InterPro" id="IPR050214">
    <property type="entry name" value="Cys_Synth/Cystath_Beta-Synth"/>
</dbReference>
<organism evidence="2 3">
    <name type="scientific">Pyrodictium delaneyi</name>
    <dbReference type="NCBI Taxonomy" id="1273541"/>
    <lineage>
        <taxon>Archaea</taxon>
        <taxon>Thermoproteota</taxon>
        <taxon>Thermoprotei</taxon>
        <taxon>Desulfurococcales</taxon>
        <taxon>Pyrodictiaceae</taxon>
        <taxon>Pyrodictium</taxon>
    </lineage>
</organism>
<protein>
    <submittedName>
        <fullName evidence="2">Cysteine synthase</fullName>
    </submittedName>
</protein>
<sequence>MAGFILVPIEELDAGARPNLQELLGVMAELLQKNSLTSAIPVDSSGKVLGEEARRIYWSLRLLGVRRIPASRDKTVPIELKLEDLGFYDDIDPAPMRVFRDTMELLYRGWPTPLVGLRSLSGDGFRVWAKLEWYNPYSMSVKDRIGWYMVKQALENGWRGDKVYEATSTNTGMALAAMAAIHGFKVRLYIPRVIQKASDTLLRALGAEVIRTEKPLTVDLLEDVRRDAARDRALHIDQFGNDANFLVHLRYTAKELELQLRTAGVNPRGIVGGIGTSGHMAAITFYFKNRVGGTKIYMVQPAKGEVIPGIRRVETGMKWIHWVKPDAVVEVTRREAIEALLTVARRDGILPGLSSGAVAAAFMKLRDRGELEEGDYVLVFPDNGFKYVEQLNEYFESQSTAGN</sequence>